<evidence type="ECO:0008006" key="16">
    <source>
        <dbReference type="Google" id="ProtNLM"/>
    </source>
</evidence>
<evidence type="ECO:0000256" key="8">
    <source>
        <dbReference type="ARBA" id="ARBA00022942"/>
    </source>
</evidence>
<keyword evidence="8" id="KW-0647">Proteasome</keyword>
<evidence type="ECO:0000259" key="12">
    <source>
        <dbReference type="Pfam" id="PF08577"/>
    </source>
</evidence>
<evidence type="ECO:0000256" key="6">
    <source>
        <dbReference type="ARBA" id="ARBA00022553"/>
    </source>
</evidence>
<evidence type="ECO:0000256" key="7">
    <source>
        <dbReference type="ARBA" id="ARBA00022824"/>
    </source>
</evidence>
<evidence type="ECO:0000313" key="15">
    <source>
        <dbReference type="Proteomes" id="UP001054889"/>
    </source>
</evidence>
<dbReference type="EMBL" id="BQKI01000084">
    <property type="protein sequence ID" value="GJN32652.1"/>
    <property type="molecule type" value="Genomic_DNA"/>
</dbReference>
<keyword evidence="9" id="KW-0007">Acetylation</keyword>
<dbReference type="InterPro" id="IPR013886">
    <property type="entry name" value="PI31_Prot_C"/>
</dbReference>
<evidence type="ECO:0000256" key="4">
    <source>
        <dbReference type="ARBA" id="ARBA00022481"/>
    </source>
</evidence>
<organism evidence="14 15">
    <name type="scientific">Eleusine coracana subsp. coracana</name>
    <dbReference type="NCBI Taxonomy" id="191504"/>
    <lineage>
        <taxon>Eukaryota</taxon>
        <taxon>Viridiplantae</taxon>
        <taxon>Streptophyta</taxon>
        <taxon>Embryophyta</taxon>
        <taxon>Tracheophyta</taxon>
        <taxon>Spermatophyta</taxon>
        <taxon>Magnoliopsida</taxon>
        <taxon>Liliopsida</taxon>
        <taxon>Poales</taxon>
        <taxon>Poaceae</taxon>
        <taxon>PACMAD clade</taxon>
        <taxon>Chloridoideae</taxon>
        <taxon>Cynodonteae</taxon>
        <taxon>Eleusininae</taxon>
        <taxon>Eleusine</taxon>
    </lineage>
</organism>
<dbReference type="InterPro" id="IPR021625">
    <property type="entry name" value="PI31_Prot_N"/>
</dbReference>
<reference evidence="14" key="2">
    <citation type="submission" date="2021-12" db="EMBL/GenBank/DDBJ databases">
        <title>Resequencing data analysis of finger millet.</title>
        <authorList>
            <person name="Hatakeyama M."/>
            <person name="Aluri S."/>
            <person name="Balachadran M.T."/>
            <person name="Sivarajan S.R."/>
            <person name="Poveda L."/>
            <person name="Shimizu-Inatsugi R."/>
            <person name="Schlapbach R."/>
            <person name="Sreeman S.M."/>
            <person name="Shimizu K.K."/>
        </authorList>
    </citation>
    <scope>NUCLEOTIDE SEQUENCE</scope>
</reference>
<gene>
    <name evidence="14" type="primary">gb21171</name>
    <name evidence="14" type="ORF">PR202_gb21171</name>
</gene>
<dbReference type="PANTHER" id="PTHR13266">
    <property type="entry name" value="PROTEASOME INHIBITOR"/>
    <property type="match status" value="1"/>
</dbReference>
<dbReference type="GO" id="GO:0043161">
    <property type="term" value="P:proteasome-mediated ubiquitin-dependent protein catabolic process"/>
    <property type="evidence" value="ECO:0007669"/>
    <property type="project" value="InterPro"/>
</dbReference>
<comment type="caution">
    <text evidence="14">The sequence shown here is derived from an EMBL/GenBank/DDBJ whole genome shotgun (WGS) entry which is preliminary data.</text>
</comment>
<keyword evidence="7" id="KW-0256">Endoplasmic reticulum</keyword>
<dbReference type="GO" id="GO:0000502">
    <property type="term" value="C:proteasome complex"/>
    <property type="evidence" value="ECO:0007669"/>
    <property type="project" value="UniProtKB-KW"/>
</dbReference>
<keyword evidence="4" id="KW-0488">Methylation</keyword>
<evidence type="ECO:0000256" key="9">
    <source>
        <dbReference type="ARBA" id="ARBA00022990"/>
    </source>
</evidence>
<dbReference type="PANTHER" id="PTHR13266:SF1">
    <property type="entry name" value="PROTEASOME INHIBITOR PI31 SUBUNIT"/>
    <property type="match status" value="1"/>
</dbReference>
<evidence type="ECO:0000256" key="2">
    <source>
        <dbReference type="ARBA" id="ARBA00004496"/>
    </source>
</evidence>
<dbReference type="Gene3D" id="3.40.1000.30">
    <property type="match status" value="1"/>
</dbReference>
<comment type="subcellular location">
    <subcellularLocation>
        <location evidence="2">Cytoplasm</location>
    </subcellularLocation>
    <subcellularLocation>
        <location evidence="1">Endoplasmic reticulum</location>
    </subcellularLocation>
</comment>
<dbReference type="InterPro" id="IPR045128">
    <property type="entry name" value="PI31-like"/>
</dbReference>
<evidence type="ECO:0000256" key="1">
    <source>
        <dbReference type="ARBA" id="ARBA00004240"/>
    </source>
</evidence>
<comment type="similarity">
    <text evidence="3">Belongs to the proteasome inhibitor PI31 family.</text>
</comment>
<sequence>MVTDAAAMAVVRAARPTFRGAHDGVAFAAHAAFLAAGYSLCAVGPAALTDPPPSGDEEVGIDCWNSMENCYAFLYNKEEKGKKKRVLVKCLVIGDLLAIDVLDLEAQDKAPYNVQINIEDFFSEKNPKNYGDMYKNFAGLIENINSNVLSKLDGSADAVAAKKTDAESSSSMQRYSYILAVQELLNLQGILVPGLLILQGCTDFLPFDCANQFLFVIMCSLVYPPIAPLGSDDLYPAPGAGFYPHSGIGGGGSMHVGPNDPRFFPSNPFPAPFGGPGSVPPGGRYDPIGPPDVPGFEPSRFVR</sequence>
<reference evidence="14" key="1">
    <citation type="journal article" date="2018" name="DNA Res.">
        <title>Multiple hybrid de novo genome assembly of finger millet, an orphan allotetraploid crop.</title>
        <authorList>
            <person name="Hatakeyama M."/>
            <person name="Aluri S."/>
            <person name="Balachadran M.T."/>
            <person name="Sivarajan S.R."/>
            <person name="Patrignani A."/>
            <person name="Gruter S."/>
            <person name="Poveda L."/>
            <person name="Shimizu-Inatsugi R."/>
            <person name="Baeten J."/>
            <person name="Francoijs K.J."/>
            <person name="Nataraja K.N."/>
            <person name="Reddy Y.A.N."/>
            <person name="Phadnis S."/>
            <person name="Ravikumar R.L."/>
            <person name="Schlapbach R."/>
            <person name="Sreeman S.M."/>
            <person name="Shimizu K.K."/>
        </authorList>
    </citation>
    <scope>NUCLEOTIDE SEQUENCE</scope>
</reference>
<evidence type="ECO:0000256" key="3">
    <source>
        <dbReference type="ARBA" id="ARBA00006405"/>
    </source>
</evidence>
<feature type="region of interest" description="Disordered" evidence="11">
    <location>
        <begin position="257"/>
        <end position="303"/>
    </location>
</feature>
<evidence type="ECO:0000313" key="14">
    <source>
        <dbReference type="EMBL" id="GJN32652.1"/>
    </source>
</evidence>
<name>A0AAV5FCK2_ELECO</name>
<proteinExistence type="inferred from homology"/>
<keyword evidence="15" id="KW-1185">Reference proteome</keyword>
<keyword evidence="5" id="KW-0963">Cytoplasm</keyword>
<dbReference type="Proteomes" id="UP001054889">
    <property type="component" value="Unassembled WGS sequence"/>
</dbReference>
<evidence type="ECO:0000256" key="10">
    <source>
        <dbReference type="ARBA" id="ARBA00024805"/>
    </source>
</evidence>
<evidence type="ECO:0000256" key="11">
    <source>
        <dbReference type="SAM" id="MobiDB-lite"/>
    </source>
</evidence>
<dbReference type="Pfam" id="PF11566">
    <property type="entry name" value="PI31_Prot_N"/>
    <property type="match status" value="1"/>
</dbReference>
<evidence type="ECO:0000259" key="13">
    <source>
        <dbReference type="Pfam" id="PF11566"/>
    </source>
</evidence>
<protein>
    <recommendedName>
        <fullName evidence="16">Proteasome inhibitor PI31 subunit</fullName>
    </recommendedName>
</protein>
<dbReference type="AlphaFoldDB" id="A0AAV5FCK2"/>
<keyword evidence="6" id="KW-0597">Phosphoprotein</keyword>
<dbReference type="GO" id="GO:0004866">
    <property type="term" value="F:endopeptidase inhibitor activity"/>
    <property type="evidence" value="ECO:0007669"/>
    <property type="project" value="InterPro"/>
</dbReference>
<feature type="domain" description="PI31 proteasome regulator N-terminal" evidence="13">
    <location>
        <begin position="15"/>
        <end position="154"/>
    </location>
</feature>
<accession>A0AAV5FCK2</accession>
<dbReference type="Pfam" id="PF08577">
    <property type="entry name" value="PI31_Prot_C"/>
    <property type="match status" value="1"/>
</dbReference>
<dbReference type="GO" id="GO:0070628">
    <property type="term" value="F:proteasome binding"/>
    <property type="evidence" value="ECO:0007669"/>
    <property type="project" value="InterPro"/>
</dbReference>
<comment type="function">
    <text evidence="10">Plays an important role in control of proteasome function. Inhibits the hydrolysis of protein and peptide substrates by the 20S proteasome. Also inhibits the activation of the proteasome by the proteasome regulatory proteins PA700 and PA28.</text>
</comment>
<feature type="domain" description="PI31 proteasome regulator C-terminal" evidence="12">
    <location>
        <begin position="230"/>
        <end position="290"/>
    </location>
</feature>
<evidence type="ECO:0000256" key="5">
    <source>
        <dbReference type="ARBA" id="ARBA00022490"/>
    </source>
</evidence>